<dbReference type="GO" id="GO:0005524">
    <property type="term" value="F:ATP binding"/>
    <property type="evidence" value="ECO:0007669"/>
    <property type="project" value="InterPro"/>
</dbReference>
<dbReference type="HOGENOM" id="CLU_015630_1_1_1"/>
<dbReference type="OrthoDB" id="4062651at2759"/>
<dbReference type="PANTHER" id="PTHR44305">
    <property type="entry name" value="SI:DKEY-192D15.2-RELATED"/>
    <property type="match status" value="1"/>
</dbReference>
<dbReference type="InterPro" id="IPR053083">
    <property type="entry name" value="TF_kinase-domain_protein"/>
</dbReference>
<evidence type="ECO:0000256" key="1">
    <source>
        <dbReference type="SAM" id="MobiDB-lite"/>
    </source>
</evidence>
<dbReference type="EMBL" id="AQGS01000012">
    <property type="protein sequence ID" value="EPS45594.1"/>
    <property type="molecule type" value="Genomic_DNA"/>
</dbReference>
<dbReference type="GO" id="GO:0004672">
    <property type="term" value="F:protein kinase activity"/>
    <property type="evidence" value="ECO:0007669"/>
    <property type="project" value="InterPro"/>
</dbReference>
<evidence type="ECO:0000259" key="2">
    <source>
        <dbReference type="PROSITE" id="PS50011"/>
    </source>
</evidence>
<evidence type="ECO:0000313" key="4">
    <source>
        <dbReference type="Proteomes" id="UP000015100"/>
    </source>
</evidence>
<proteinExistence type="predicted"/>
<dbReference type="InterPro" id="IPR001245">
    <property type="entry name" value="Ser-Thr/Tyr_kinase_cat_dom"/>
</dbReference>
<gene>
    <name evidence="3" type="ORF">H072_401</name>
</gene>
<organism evidence="3 4">
    <name type="scientific">Dactylellina haptotyla (strain CBS 200.50)</name>
    <name type="common">Nematode-trapping fungus</name>
    <name type="synonym">Monacrosporium haptotylum</name>
    <dbReference type="NCBI Taxonomy" id="1284197"/>
    <lineage>
        <taxon>Eukaryota</taxon>
        <taxon>Fungi</taxon>
        <taxon>Dikarya</taxon>
        <taxon>Ascomycota</taxon>
        <taxon>Pezizomycotina</taxon>
        <taxon>Orbiliomycetes</taxon>
        <taxon>Orbiliales</taxon>
        <taxon>Orbiliaceae</taxon>
        <taxon>Dactylellina</taxon>
    </lineage>
</organism>
<feature type="region of interest" description="Disordered" evidence="1">
    <location>
        <begin position="672"/>
        <end position="692"/>
    </location>
</feature>
<dbReference type="PROSITE" id="PS50011">
    <property type="entry name" value="PROTEIN_KINASE_DOM"/>
    <property type="match status" value="1"/>
</dbReference>
<feature type="compositionally biased region" description="Low complexity" evidence="1">
    <location>
        <begin position="39"/>
        <end position="67"/>
    </location>
</feature>
<dbReference type="OMA" id="HHRGAKN"/>
<name>S8ARU3_DACHA</name>
<protein>
    <recommendedName>
        <fullName evidence="2">Protein kinase domain-containing protein</fullName>
    </recommendedName>
</protein>
<dbReference type="Proteomes" id="UP000015100">
    <property type="component" value="Unassembled WGS sequence"/>
</dbReference>
<dbReference type="eggNOG" id="ENOG502QUU6">
    <property type="taxonomic scope" value="Eukaryota"/>
</dbReference>
<dbReference type="InterPro" id="IPR000719">
    <property type="entry name" value="Prot_kinase_dom"/>
</dbReference>
<dbReference type="PANTHER" id="PTHR44305:SF24">
    <property type="entry name" value="TYROSINE-PROTEIN KINASE C03B1.5-RELATED"/>
    <property type="match status" value="1"/>
</dbReference>
<sequence length="692" mass="78727">MTEDRAFFNMPMYFEGKKTVQAQPSVDGLQKAAKNLTISTSVSSRDSVSSKSIGSSYSSRSSGVPPSASEPPKSSIVSPSVEFRDTTNTANFTPISTQDVMIFTYGYRGYSDPLSIPGGFEAISWDAEKIEETVTPQFLKERIPSPQGKERLDVPLGFGDGLTDETYAEWVVQKAKRLFLLLLEFGMPEKIFDVVDQSWDDDDLPLEPKTIHRLKLREYYDKTLEQKFWKRQFSYILKEFDYRNHIDFQDEDEVPLVVSYRQKNPGFSFHGDDRVHRPRHKDFLMYRRRVFLGPGPDSIKEHDFLSEVDVLRSLHHPHIVDLQATYTYLNDGCILTTPVCDYSLKTFIQNPSSSFKALNKEQRRRKILGWIHCLADALAYLHEQGIKKFDIRPRTILVNGDNVYFSDISIMTELDANTGKIDHVEAECYEYGAPELWTRIQQSSSIPSTPVAPSIRARSFLKSISMISGNASPPTFHHDDEFSDNSEKSGSNENLEPQPQPQSQPPHFSAIQVGDWMNNVSKPFKASTFSLACIFMDLLTFNAKKKPAAFQSHRSTKKASSRGSNKPDTSFHANLGQVASWIEVLEKEAFKKSGEDRAVKSILKICANMFYREPDLRPPQRDVADMLWNILREQGGMPHCGADSKQPTKEEWEDAALLGRGDLEWEWPWDQKHSSRNRPLTGVSRVNSQESV</sequence>
<dbReference type="Pfam" id="PF07714">
    <property type="entry name" value="PK_Tyr_Ser-Thr"/>
    <property type="match status" value="1"/>
</dbReference>
<reference evidence="3 4" key="1">
    <citation type="journal article" date="2013" name="PLoS Genet.">
        <title>Genomic mechanisms accounting for the adaptation to parasitism in nematode-trapping fungi.</title>
        <authorList>
            <person name="Meerupati T."/>
            <person name="Andersson K.M."/>
            <person name="Friman E."/>
            <person name="Kumar D."/>
            <person name="Tunlid A."/>
            <person name="Ahren D."/>
        </authorList>
    </citation>
    <scope>NUCLEOTIDE SEQUENCE [LARGE SCALE GENOMIC DNA]</scope>
    <source>
        <strain evidence="3 4">CBS 200.50</strain>
    </source>
</reference>
<dbReference type="AlphaFoldDB" id="S8ARU3"/>
<feature type="region of interest" description="Disordered" evidence="1">
    <location>
        <begin position="39"/>
        <end position="80"/>
    </location>
</feature>
<evidence type="ECO:0000313" key="3">
    <source>
        <dbReference type="EMBL" id="EPS45594.1"/>
    </source>
</evidence>
<accession>S8ARU3</accession>
<dbReference type="STRING" id="1284197.S8ARU3"/>
<feature type="region of interest" description="Disordered" evidence="1">
    <location>
        <begin position="473"/>
        <end position="509"/>
    </location>
</feature>
<feature type="domain" description="Protein kinase" evidence="2">
    <location>
        <begin position="222"/>
        <end position="629"/>
    </location>
</feature>
<dbReference type="Gene3D" id="1.10.510.10">
    <property type="entry name" value="Transferase(Phosphotransferase) domain 1"/>
    <property type="match status" value="1"/>
</dbReference>
<feature type="region of interest" description="Disordered" evidence="1">
    <location>
        <begin position="549"/>
        <end position="572"/>
    </location>
</feature>
<reference evidence="4" key="2">
    <citation type="submission" date="2013-04" db="EMBL/GenBank/DDBJ databases">
        <title>Genomic mechanisms accounting for the adaptation to parasitism in nematode-trapping fungi.</title>
        <authorList>
            <person name="Ahren D.G."/>
        </authorList>
    </citation>
    <scope>NUCLEOTIDE SEQUENCE [LARGE SCALE GENOMIC DNA]</scope>
    <source>
        <strain evidence="4">CBS 200.50</strain>
    </source>
</reference>
<dbReference type="SMART" id="SM00220">
    <property type="entry name" value="S_TKc"/>
    <property type="match status" value="1"/>
</dbReference>
<comment type="caution">
    <text evidence="3">The sequence shown here is derived from an EMBL/GenBank/DDBJ whole genome shotgun (WGS) entry which is preliminary data.</text>
</comment>
<dbReference type="InterPro" id="IPR011009">
    <property type="entry name" value="Kinase-like_dom_sf"/>
</dbReference>
<dbReference type="SUPFAM" id="SSF56112">
    <property type="entry name" value="Protein kinase-like (PK-like)"/>
    <property type="match status" value="1"/>
</dbReference>
<feature type="compositionally biased region" description="Polar residues" evidence="1">
    <location>
        <begin position="561"/>
        <end position="572"/>
    </location>
</feature>
<keyword evidence="4" id="KW-1185">Reference proteome</keyword>